<accession>A0ABT1TZ01</accession>
<keyword evidence="3" id="KW-1185">Reference proteome</keyword>
<dbReference type="RefSeq" id="WP_256608788.1">
    <property type="nucleotide sequence ID" value="NZ_JANIBL010000131.1"/>
</dbReference>
<name>A0ABT1TZ01_9GAMM</name>
<dbReference type="Proteomes" id="UP001524570">
    <property type="component" value="Unassembled WGS sequence"/>
</dbReference>
<protein>
    <submittedName>
        <fullName evidence="2">Uncharacterized protein</fullName>
    </submittedName>
</protein>
<reference evidence="2 3" key="1">
    <citation type="submission" date="2022-07" db="EMBL/GenBank/DDBJ databases">
        <title>Methylomonas rivi sp. nov., Methylomonas rosea sp. nov., Methylomonas aureus sp. nov. and Methylomonas subterranea sp. nov., four novel methanotrophs isolated from a freshwater creek and the deep terrestrial subsurface.</title>
        <authorList>
            <person name="Abin C."/>
            <person name="Sankaranarayanan K."/>
            <person name="Garner C."/>
            <person name="Sindelar R."/>
            <person name="Kotary K."/>
            <person name="Garner R."/>
            <person name="Barclay S."/>
            <person name="Lawson P."/>
            <person name="Krumholz L."/>
        </authorList>
    </citation>
    <scope>NUCLEOTIDE SEQUENCE [LARGE SCALE GENOMIC DNA]</scope>
    <source>
        <strain evidence="2 3">WSC-7</strain>
    </source>
</reference>
<feature type="region of interest" description="Disordered" evidence="1">
    <location>
        <begin position="1"/>
        <end position="52"/>
    </location>
</feature>
<gene>
    <name evidence="2" type="ORF">NP589_21420</name>
</gene>
<organism evidence="2 3">
    <name type="scientific">Methylomonas rosea</name>
    <dbReference type="NCBI Taxonomy" id="2952227"/>
    <lineage>
        <taxon>Bacteria</taxon>
        <taxon>Pseudomonadati</taxon>
        <taxon>Pseudomonadota</taxon>
        <taxon>Gammaproteobacteria</taxon>
        <taxon>Methylococcales</taxon>
        <taxon>Methylococcaceae</taxon>
        <taxon>Methylomonas</taxon>
    </lineage>
</organism>
<proteinExistence type="predicted"/>
<comment type="caution">
    <text evidence="2">The sequence shown here is derived from an EMBL/GenBank/DDBJ whole genome shotgun (WGS) entry which is preliminary data.</text>
</comment>
<sequence length="77" mass="8653">MMREHKQMLQVYSPHPNPLPQGEGAHTPRLQDNNPRLLNSDGVPPYAAPSTGAFIEISPEGHRMDAVRRRRGWEAPS</sequence>
<evidence type="ECO:0000313" key="2">
    <source>
        <dbReference type="EMBL" id="MCQ8119984.1"/>
    </source>
</evidence>
<dbReference type="EMBL" id="JANIBL010000131">
    <property type="protein sequence ID" value="MCQ8119984.1"/>
    <property type="molecule type" value="Genomic_DNA"/>
</dbReference>
<evidence type="ECO:0000313" key="3">
    <source>
        <dbReference type="Proteomes" id="UP001524570"/>
    </source>
</evidence>
<feature type="non-terminal residue" evidence="2">
    <location>
        <position position="77"/>
    </location>
</feature>
<evidence type="ECO:0000256" key="1">
    <source>
        <dbReference type="SAM" id="MobiDB-lite"/>
    </source>
</evidence>